<feature type="transmembrane region" description="Helical" evidence="1">
    <location>
        <begin position="7"/>
        <end position="26"/>
    </location>
</feature>
<proteinExistence type="predicted"/>
<protein>
    <submittedName>
        <fullName evidence="3">DUF1906 domain-containing protein</fullName>
    </submittedName>
</protein>
<keyword evidence="1" id="KW-0812">Transmembrane</keyword>
<dbReference type="RefSeq" id="WP_251222741.1">
    <property type="nucleotide sequence ID" value="NZ_JAMBOL010000004.1"/>
</dbReference>
<keyword evidence="1" id="KW-0472">Membrane</keyword>
<evidence type="ECO:0000259" key="2">
    <source>
        <dbReference type="Pfam" id="PF08924"/>
    </source>
</evidence>
<dbReference type="Gene3D" id="3.20.20.80">
    <property type="entry name" value="Glycosidases"/>
    <property type="match status" value="1"/>
</dbReference>
<evidence type="ECO:0000313" key="3">
    <source>
        <dbReference type="EMBL" id="MCM3713941.1"/>
    </source>
</evidence>
<feature type="domain" description="Rv2525c-like glycoside hydrolase-like" evidence="2">
    <location>
        <begin position="75"/>
        <end position="210"/>
    </location>
</feature>
<dbReference type="Proteomes" id="UP001139179">
    <property type="component" value="Unassembled WGS sequence"/>
</dbReference>
<dbReference type="EMBL" id="JAMBOL010000004">
    <property type="protein sequence ID" value="MCM3713941.1"/>
    <property type="molecule type" value="Genomic_DNA"/>
</dbReference>
<gene>
    <name evidence="3" type="ORF">M3202_07570</name>
</gene>
<sequence length="260" mass="28766">MSEHFRQIFLGLIIAFFAGFSLFFLVSKDGPDPEPPNEETPVPDSPLWGVDSVNIANEDFMNCITGSFGDPAVFGRYMVDKEGVSHGLTSEEIEYLHANDIAILPIYNHFEDATTYEAGVAEAEQAIAFANDYQIPEGVALFADIEPIYPVDHQFILGWHDTISASPYQSGIYGVFSADSELTAAFQQAVAENEEILAETVIWSNQPQVGITTEATAPEEFAMEGPEGGLLYAWQYGLDAEVCNIDTNLFQPEILDYLWR</sequence>
<name>A0A9X2DNW1_9BACI</name>
<dbReference type="InterPro" id="IPR017853">
    <property type="entry name" value="GH"/>
</dbReference>
<reference evidence="3" key="1">
    <citation type="submission" date="2022-05" db="EMBL/GenBank/DDBJ databases">
        <title>Comparative Genomics of Spacecraft Associated Microbes.</title>
        <authorList>
            <person name="Tran M.T."/>
            <person name="Wright A."/>
            <person name="Seuylemezian A."/>
            <person name="Eisen J."/>
            <person name="Coil D."/>
        </authorList>
    </citation>
    <scope>NUCLEOTIDE SEQUENCE</scope>
    <source>
        <strain evidence="3">214.1.1</strain>
    </source>
</reference>
<dbReference type="SUPFAM" id="SSF51445">
    <property type="entry name" value="(Trans)glycosidases"/>
    <property type="match status" value="1"/>
</dbReference>
<dbReference type="AlphaFoldDB" id="A0A9X2DNW1"/>
<keyword evidence="1" id="KW-1133">Transmembrane helix</keyword>
<keyword evidence="4" id="KW-1185">Reference proteome</keyword>
<evidence type="ECO:0000313" key="4">
    <source>
        <dbReference type="Proteomes" id="UP001139179"/>
    </source>
</evidence>
<dbReference type="InterPro" id="IPR015020">
    <property type="entry name" value="Rv2525c-like_Glyco_Hydro-like"/>
</dbReference>
<accession>A0A9X2DNW1</accession>
<organism evidence="3 4">
    <name type="scientific">Halalkalibacter oceani</name>
    <dbReference type="NCBI Taxonomy" id="1653776"/>
    <lineage>
        <taxon>Bacteria</taxon>
        <taxon>Bacillati</taxon>
        <taxon>Bacillota</taxon>
        <taxon>Bacilli</taxon>
        <taxon>Bacillales</taxon>
        <taxon>Bacillaceae</taxon>
        <taxon>Halalkalibacter</taxon>
    </lineage>
</organism>
<comment type="caution">
    <text evidence="3">The sequence shown here is derived from an EMBL/GenBank/DDBJ whole genome shotgun (WGS) entry which is preliminary data.</text>
</comment>
<evidence type="ECO:0000256" key="1">
    <source>
        <dbReference type="SAM" id="Phobius"/>
    </source>
</evidence>
<dbReference type="Pfam" id="PF08924">
    <property type="entry name" value="Rv2525c_GlyHyd-like"/>
    <property type="match status" value="1"/>
</dbReference>